<comment type="similarity">
    <text evidence="2">Belongs to the TFIIA subunit 2 family.</text>
</comment>
<dbReference type="Gene3D" id="1.10.287.190">
    <property type="entry name" value="Transcription factor IIA gamma subunit, alpha-helical domain"/>
    <property type="match status" value="1"/>
</dbReference>
<dbReference type="Gene3D" id="2.30.18.10">
    <property type="entry name" value="Transcription factor IIA (TFIIA), beta-barrel domain"/>
    <property type="match status" value="1"/>
</dbReference>
<evidence type="ECO:0000256" key="5">
    <source>
        <dbReference type="ARBA" id="ARBA00023242"/>
    </source>
</evidence>
<dbReference type="InterPro" id="IPR015871">
    <property type="entry name" value="TFIIA_gsu_C"/>
</dbReference>
<dbReference type="InterPro" id="IPR003194">
    <property type="entry name" value="TFIIA_gsu"/>
</dbReference>
<evidence type="ECO:0000256" key="4">
    <source>
        <dbReference type="ARBA" id="ARBA00023163"/>
    </source>
</evidence>
<evidence type="ECO:0000313" key="7">
    <source>
        <dbReference type="EMBL" id="CAF0988029.1"/>
    </source>
</evidence>
<dbReference type="EMBL" id="CAJNOQ010002959">
    <property type="protein sequence ID" value="CAF0988029.1"/>
    <property type="molecule type" value="Genomic_DNA"/>
</dbReference>
<accession>A0A814FQ73</accession>
<name>A0A814FQ73_9BILA</name>
<dbReference type="CDD" id="cd10014">
    <property type="entry name" value="TFIIA_gamma_C"/>
    <property type="match status" value="1"/>
</dbReference>
<comment type="caution">
    <text evidence="7">The sequence shown here is derived from an EMBL/GenBank/DDBJ whole genome shotgun (WGS) entry which is preliminary data.</text>
</comment>
<dbReference type="InterPro" id="IPR009083">
    <property type="entry name" value="TFIIA_a-hlx"/>
</dbReference>
<dbReference type="Proteomes" id="UP000681722">
    <property type="component" value="Unassembled WGS sequence"/>
</dbReference>
<proteinExistence type="inferred from homology"/>
<dbReference type="Pfam" id="PF02268">
    <property type="entry name" value="TFIIA_gamma_N"/>
    <property type="match status" value="1"/>
</dbReference>
<evidence type="ECO:0000313" key="9">
    <source>
        <dbReference type="Proteomes" id="UP000663829"/>
    </source>
</evidence>
<comment type="subcellular location">
    <subcellularLocation>
        <location evidence="1">Nucleus</location>
    </subcellularLocation>
</comment>
<keyword evidence="9" id="KW-1185">Reference proteome</keyword>
<evidence type="ECO:0000256" key="2">
    <source>
        <dbReference type="ARBA" id="ARBA00007675"/>
    </source>
</evidence>
<protein>
    <recommendedName>
        <fullName evidence="6">Transcription initiation factor IIA gamma subunit N-terminal domain-containing protein</fullName>
    </recommendedName>
</protein>
<evidence type="ECO:0000313" key="8">
    <source>
        <dbReference type="EMBL" id="CAF3760211.1"/>
    </source>
</evidence>
<keyword evidence="4" id="KW-0804">Transcription</keyword>
<organism evidence="7 9">
    <name type="scientific">Didymodactylos carnosus</name>
    <dbReference type="NCBI Taxonomy" id="1234261"/>
    <lineage>
        <taxon>Eukaryota</taxon>
        <taxon>Metazoa</taxon>
        <taxon>Spiralia</taxon>
        <taxon>Gnathifera</taxon>
        <taxon>Rotifera</taxon>
        <taxon>Eurotatoria</taxon>
        <taxon>Bdelloidea</taxon>
        <taxon>Philodinida</taxon>
        <taxon>Philodinidae</taxon>
        <taxon>Didymodactylos</taxon>
    </lineage>
</organism>
<keyword evidence="3" id="KW-0805">Transcription regulation</keyword>
<dbReference type="AlphaFoldDB" id="A0A814FQ73"/>
<dbReference type="GO" id="GO:0005672">
    <property type="term" value="C:transcription factor TFIIA complex"/>
    <property type="evidence" value="ECO:0007669"/>
    <property type="project" value="InterPro"/>
</dbReference>
<reference evidence="7" key="1">
    <citation type="submission" date="2021-02" db="EMBL/GenBank/DDBJ databases">
        <authorList>
            <person name="Nowell W R."/>
        </authorList>
    </citation>
    <scope>NUCLEOTIDE SEQUENCE</scope>
</reference>
<evidence type="ECO:0000256" key="3">
    <source>
        <dbReference type="ARBA" id="ARBA00023015"/>
    </source>
</evidence>
<gene>
    <name evidence="7" type="ORF">GPM918_LOCUS13105</name>
    <name evidence="8" type="ORF">SRO942_LOCUS13106</name>
</gene>
<dbReference type="SUPFAM" id="SSF47396">
    <property type="entry name" value="Transcription factor IIA (TFIIA), alpha-helical domain"/>
    <property type="match status" value="1"/>
</dbReference>
<evidence type="ECO:0000259" key="6">
    <source>
        <dbReference type="Pfam" id="PF02268"/>
    </source>
</evidence>
<sequence length="167" mass="19425">MAVAYYQMYRSTTIGIALEESLQDMLKRHTINQRSSQKILQEFDRSMNITLTQRTSNYLTFKAKLLSYRACDQVWTLVFKNIDLDSYDCLWAKYCDKIKFIAAPALKFDQPSVQVSTLTPTASSISGNTTRCNSSDRMRELDSQSEVNYMKNDDNEIEEMAYKKFKQ</sequence>
<dbReference type="OrthoDB" id="586585at2759"/>
<evidence type="ECO:0000256" key="1">
    <source>
        <dbReference type="ARBA" id="ARBA00004123"/>
    </source>
</evidence>
<dbReference type="PANTHER" id="PTHR10966">
    <property type="entry name" value="TRANSCRIPTION INITIATION FACTOR IIA SUBUNIT 2"/>
    <property type="match status" value="1"/>
</dbReference>
<dbReference type="Proteomes" id="UP000663829">
    <property type="component" value="Unassembled WGS sequence"/>
</dbReference>
<dbReference type="InterPro" id="IPR009088">
    <property type="entry name" value="TFIIA_b-brl"/>
</dbReference>
<dbReference type="GO" id="GO:0006367">
    <property type="term" value="P:transcription initiation at RNA polymerase II promoter"/>
    <property type="evidence" value="ECO:0007669"/>
    <property type="project" value="InterPro"/>
</dbReference>
<feature type="domain" description="Transcription initiation factor IIA gamma subunit N-terminal" evidence="6">
    <location>
        <begin position="5"/>
        <end position="51"/>
    </location>
</feature>
<dbReference type="InterPro" id="IPR015872">
    <property type="entry name" value="TFIIA_gsu_N"/>
</dbReference>
<dbReference type="EMBL" id="CAJOBC010002960">
    <property type="protein sequence ID" value="CAF3760211.1"/>
    <property type="molecule type" value="Genomic_DNA"/>
</dbReference>
<keyword evidence="5" id="KW-0539">Nucleus</keyword>
<dbReference type="SUPFAM" id="SSF50784">
    <property type="entry name" value="Transcription factor IIA (TFIIA), beta-barrel domain"/>
    <property type="match status" value="1"/>
</dbReference>